<feature type="compositionally biased region" description="Basic and acidic residues" evidence="1">
    <location>
        <begin position="50"/>
        <end position="73"/>
    </location>
</feature>
<accession>A0AAD8ZMK2</accession>
<feature type="region of interest" description="Disordered" evidence="1">
    <location>
        <begin position="50"/>
        <end position="93"/>
    </location>
</feature>
<reference evidence="2" key="1">
    <citation type="submission" date="2023-03" db="EMBL/GenBank/DDBJ databases">
        <title>Electrophorus voltai genome.</title>
        <authorList>
            <person name="Bian C."/>
        </authorList>
    </citation>
    <scope>NUCLEOTIDE SEQUENCE</scope>
    <source>
        <strain evidence="2">CB-2022</strain>
        <tissue evidence="2">Muscle</tissue>
    </source>
</reference>
<evidence type="ECO:0000313" key="2">
    <source>
        <dbReference type="EMBL" id="KAK1801595.1"/>
    </source>
</evidence>
<proteinExistence type="predicted"/>
<name>A0AAD8ZMK2_9TELE</name>
<protein>
    <submittedName>
        <fullName evidence="2">Uncharacterized protein</fullName>
    </submittedName>
</protein>
<dbReference type="Proteomes" id="UP001239994">
    <property type="component" value="Unassembled WGS sequence"/>
</dbReference>
<keyword evidence="3" id="KW-1185">Reference proteome</keyword>
<dbReference type="EMBL" id="JAROKS010000008">
    <property type="protein sequence ID" value="KAK1801595.1"/>
    <property type="molecule type" value="Genomic_DNA"/>
</dbReference>
<gene>
    <name evidence="2" type="ORF">P4O66_004557</name>
</gene>
<sequence length="106" mass="11650">MLGKGAQCARALRRFLMLARFPQGLFLASHQLFSLGISVGHLGFGVRDGMREKGCGDSGKSEKSEEDSGKSEKSEEDSEKSKKSASRMANTNQRLIRWSRILQGST</sequence>
<evidence type="ECO:0000313" key="3">
    <source>
        <dbReference type="Proteomes" id="UP001239994"/>
    </source>
</evidence>
<evidence type="ECO:0000256" key="1">
    <source>
        <dbReference type="SAM" id="MobiDB-lite"/>
    </source>
</evidence>
<organism evidence="2 3">
    <name type="scientific">Electrophorus voltai</name>
    <dbReference type="NCBI Taxonomy" id="2609070"/>
    <lineage>
        <taxon>Eukaryota</taxon>
        <taxon>Metazoa</taxon>
        <taxon>Chordata</taxon>
        <taxon>Craniata</taxon>
        <taxon>Vertebrata</taxon>
        <taxon>Euteleostomi</taxon>
        <taxon>Actinopterygii</taxon>
        <taxon>Neopterygii</taxon>
        <taxon>Teleostei</taxon>
        <taxon>Ostariophysi</taxon>
        <taxon>Gymnotiformes</taxon>
        <taxon>Gymnotoidei</taxon>
        <taxon>Gymnotidae</taxon>
        <taxon>Electrophorus</taxon>
    </lineage>
</organism>
<dbReference type="AlphaFoldDB" id="A0AAD8ZMK2"/>
<comment type="caution">
    <text evidence="2">The sequence shown here is derived from an EMBL/GenBank/DDBJ whole genome shotgun (WGS) entry which is preliminary data.</text>
</comment>